<feature type="compositionally biased region" description="Basic and acidic residues" evidence="1">
    <location>
        <begin position="112"/>
        <end position="122"/>
    </location>
</feature>
<proteinExistence type="predicted"/>
<evidence type="ECO:0000313" key="2">
    <source>
        <dbReference type="EMBL" id="GAI94531.1"/>
    </source>
</evidence>
<feature type="non-terminal residue" evidence="2">
    <location>
        <position position="1"/>
    </location>
</feature>
<evidence type="ECO:0000256" key="1">
    <source>
        <dbReference type="SAM" id="MobiDB-lite"/>
    </source>
</evidence>
<comment type="caution">
    <text evidence="2">The sequence shown here is derived from an EMBL/GenBank/DDBJ whole genome shotgun (WGS) entry which is preliminary data.</text>
</comment>
<feature type="compositionally biased region" description="Basic and acidic residues" evidence="1">
    <location>
        <begin position="130"/>
        <end position="147"/>
    </location>
</feature>
<protein>
    <submittedName>
        <fullName evidence="2">Uncharacterized protein</fullName>
    </submittedName>
</protein>
<dbReference type="EMBL" id="BARW01019372">
    <property type="protein sequence ID" value="GAI94531.1"/>
    <property type="molecule type" value="Genomic_DNA"/>
</dbReference>
<gene>
    <name evidence="2" type="ORF">S12H4_32949</name>
</gene>
<feature type="region of interest" description="Disordered" evidence="1">
    <location>
        <begin position="112"/>
        <end position="147"/>
    </location>
</feature>
<sequence>DYFITDEKKAQELAGEYIKLKAKLKKMEDILKIWATSVGHIHLKDCNVGFNPSAKTVIDQEATLEFLNKHNIPITEVFSAQSTKLKKLAKTYNDLANFAEIQYGTRWGVVSARDEDKEERRQSTLVDAEEEKKKVEKATKEIEKVMN</sequence>
<reference evidence="2" key="1">
    <citation type="journal article" date="2014" name="Front. Microbiol.">
        <title>High frequency of phylogenetically diverse reductive dehalogenase-homologous genes in deep subseafloor sedimentary metagenomes.</title>
        <authorList>
            <person name="Kawai M."/>
            <person name="Futagami T."/>
            <person name="Toyoda A."/>
            <person name="Takaki Y."/>
            <person name="Nishi S."/>
            <person name="Hori S."/>
            <person name="Arai W."/>
            <person name="Tsubouchi T."/>
            <person name="Morono Y."/>
            <person name="Uchiyama I."/>
            <person name="Ito T."/>
            <person name="Fujiyama A."/>
            <person name="Inagaki F."/>
            <person name="Takami H."/>
        </authorList>
    </citation>
    <scope>NUCLEOTIDE SEQUENCE</scope>
    <source>
        <strain evidence="2">Expedition CK06-06</strain>
    </source>
</reference>
<accession>X1TT42</accession>
<name>X1TT42_9ZZZZ</name>
<dbReference type="AlphaFoldDB" id="X1TT42"/>
<organism evidence="2">
    <name type="scientific">marine sediment metagenome</name>
    <dbReference type="NCBI Taxonomy" id="412755"/>
    <lineage>
        <taxon>unclassified sequences</taxon>
        <taxon>metagenomes</taxon>
        <taxon>ecological metagenomes</taxon>
    </lineage>
</organism>